<evidence type="ECO:0000313" key="2">
    <source>
        <dbReference type="EMBL" id="KAJ7318629.1"/>
    </source>
</evidence>
<keyword evidence="3" id="KW-1185">Reference proteome</keyword>
<gene>
    <name evidence="2" type="ORF">OS493_037745</name>
</gene>
<evidence type="ECO:0000313" key="3">
    <source>
        <dbReference type="Proteomes" id="UP001163046"/>
    </source>
</evidence>
<evidence type="ECO:0000256" key="1">
    <source>
        <dbReference type="SAM" id="MobiDB-lite"/>
    </source>
</evidence>
<feature type="region of interest" description="Disordered" evidence="1">
    <location>
        <begin position="96"/>
        <end position="119"/>
    </location>
</feature>
<reference evidence="2" key="1">
    <citation type="submission" date="2023-01" db="EMBL/GenBank/DDBJ databases">
        <title>Genome assembly of the deep-sea coral Lophelia pertusa.</title>
        <authorList>
            <person name="Herrera S."/>
            <person name="Cordes E."/>
        </authorList>
    </citation>
    <scope>NUCLEOTIDE SEQUENCE</scope>
    <source>
        <strain evidence="2">USNM1676648</strain>
        <tissue evidence="2">Polyp</tissue>
    </source>
</reference>
<dbReference type="Proteomes" id="UP001163046">
    <property type="component" value="Unassembled WGS sequence"/>
</dbReference>
<protein>
    <submittedName>
        <fullName evidence="2">Uncharacterized protein</fullName>
    </submittedName>
</protein>
<sequence length="151" mass="17445">MMRFLIGNGLMQREDKVNQPLKVSYPKFKNGEATVRNLKIEQNFDYVEELFQFYMGLSKQQLEDAIKELKDMTPEPMNTMLDKQPREEAIRKRAERLSMVTKDVPPTAPVPVQAESEIRGQTTRARLVCSACKNPMKGHKSITDCPKNRKE</sequence>
<comment type="caution">
    <text evidence="2">The sequence shown here is derived from an EMBL/GenBank/DDBJ whole genome shotgun (WGS) entry which is preliminary data.</text>
</comment>
<dbReference type="OrthoDB" id="5968876at2759"/>
<name>A0A9W9Y718_9CNID</name>
<proteinExistence type="predicted"/>
<dbReference type="AlphaFoldDB" id="A0A9W9Y718"/>
<accession>A0A9W9Y718</accession>
<organism evidence="2 3">
    <name type="scientific">Desmophyllum pertusum</name>
    <dbReference type="NCBI Taxonomy" id="174260"/>
    <lineage>
        <taxon>Eukaryota</taxon>
        <taxon>Metazoa</taxon>
        <taxon>Cnidaria</taxon>
        <taxon>Anthozoa</taxon>
        <taxon>Hexacorallia</taxon>
        <taxon>Scleractinia</taxon>
        <taxon>Caryophylliina</taxon>
        <taxon>Caryophylliidae</taxon>
        <taxon>Desmophyllum</taxon>
    </lineage>
</organism>
<dbReference type="EMBL" id="MU827853">
    <property type="protein sequence ID" value="KAJ7318629.1"/>
    <property type="molecule type" value="Genomic_DNA"/>
</dbReference>